<dbReference type="Pfam" id="PF01370">
    <property type="entry name" value="Epimerase"/>
    <property type="match status" value="1"/>
</dbReference>
<dbReference type="AlphaFoldDB" id="A0AAU2B5J3"/>
<sequence>MVEGKTVVVTGANGFIASWVVKILLERGYNVRGTVRNPDDTGKVGHLLELPGAKERLTLYKADLLADGAFDEVVQGSDGVFHTASPFFLSGITDPEVQLLSPAIKGTLSVLESAEKAKSVKRVVLTSSTASVGYNYNKKTPDTVVDESWWSDPEFCKEIKFWYHLSKTMAEKSAWDFVKDKDFDLVVINPAMVLGQLLQNTLNTSSESILGLLTGAMKEYPNASLGYVNVKDVALAHVLAYESPSAEGRYIMSESILHYDDVVELLKKIAPEYLISSTMEGPGPKAPKYVLKHEKAEKLGIKFTSLEDTFAECVASLKERGYLSKI</sequence>
<evidence type="ECO:0000256" key="1">
    <source>
        <dbReference type="ARBA" id="ARBA00023002"/>
    </source>
</evidence>
<proteinExistence type="evidence at transcript level"/>
<evidence type="ECO:0000259" key="2">
    <source>
        <dbReference type="Pfam" id="PF01370"/>
    </source>
</evidence>
<accession>A0AAU2B5J3</accession>
<keyword evidence="1" id="KW-0560">Oxidoreductase</keyword>
<dbReference type="EMBL" id="PP196318">
    <property type="protein sequence ID" value="WTT49188.1"/>
    <property type="molecule type" value="mRNA"/>
</dbReference>
<dbReference type="Gene3D" id="3.40.50.720">
    <property type="entry name" value="NAD(P)-binding Rossmann-like Domain"/>
    <property type="match status" value="1"/>
</dbReference>
<evidence type="ECO:0000313" key="3">
    <source>
        <dbReference type="EMBL" id="WTT49188.1"/>
    </source>
</evidence>
<dbReference type="PANTHER" id="PTHR10366:SF852">
    <property type="entry name" value="CINNAMOYL-COA REDUCTASE CAD2"/>
    <property type="match status" value="1"/>
</dbReference>
<dbReference type="CDD" id="cd08958">
    <property type="entry name" value="FR_SDR_e"/>
    <property type="match status" value="1"/>
</dbReference>
<gene>
    <name evidence="3" type="primary">CAD2</name>
</gene>
<dbReference type="FunFam" id="3.40.50.720:FF:000085">
    <property type="entry name" value="Dihydroflavonol reductase"/>
    <property type="match status" value="1"/>
</dbReference>
<feature type="domain" description="NAD-dependent epimerase/dehydratase" evidence="2">
    <location>
        <begin position="7"/>
        <end position="247"/>
    </location>
</feature>
<dbReference type="InterPro" id="IPR001509">
    <property type="entry name" value="Epimerase_deHydtase"/>
</dbReference>
<dbReference type="InterPro" id="IPR036291">
    <property type="entry name" value="NAD(P)-bd_dom_sf"/>
</dbReference>
<dbReference type="SMR" id="A0AAU2B5J3"/>
<dbReference type="GO" id="GO:0016616">
    <property type="term" value="F:oxidoreductase activity, acting on the CH-OH group of donors, NAD or NADP as acceptor"/>
    <property type="evidence" value="ECO:0007669"/>
    <property type="project" value="TreeGrafter"/>
</dbReference>
<reference evidence="3" key="1">
    <citation type="submission" date="2024-01" db="EMBL/GenBank/DDBJ databases">
        <title>Cloning and characterization of cinnamyl alcohol dehydrogenase members from two classes in Conocephalum conicum.</title>
        <authorList>
            <person name="Wang J."/>
            <person name="Wang L."/>
            <person name="Zhu H."/>
            <person name="Wu Y."/>
        </authorList>
    </citation>
    <scope>NUCLEOTIDE SEQUENCE</scope>
</reference>
<organism evidence="3">
    <name type="scientific">Conocephalum conicum</name>
    <name type="common">Snakeskin liverwort</name>
    <name type="synonym">Marchantia conica</name>
    <dbReference type="NCBI Taxonomy" id="41839"/>
    <lineage>
        <taxon>Eukaryota</taxon>
        <taxon>Viridiplantae</taxon>
        <taxon>Streptophyta</taxon>
        <taxon>Embryophyta</taxon>
        <taxon>Marchantiophyta</taxon>
        <taxon>Marchantiopsida</taxon>
        <taxon>Marchantiidae</taxon>
        <taxon>Marchantiales</taxon>
        <taxon>Conocephalaceae</taxon>
        <taxon>Conocephalum</taxon>
    </lineage>
</organism>
<dbReference type="InterPro" id="IPR050425">
    <property type="entry name" value="NAD(P)_dehydrat-like"/>
</dbReference>
<name>A0AAU2B5J3_CONCI</name>
<protein>
    <submittedName>
        <fullName evidence="3">Cinnamyl alcohol dehydrogenase CAD2</fullName>
    </submittedName>
</protein>
<dbReference type="PANTHER" id="PTHR10366">
    <property type="entry name" value="NAD DEPENDENT EPIMERASE/DEHYDRATASE"/>
    <property type="match status" value="1"/>
</dbReference>
<dbReference type="SUPFAM" id="SSF51735">
    <property type="entry name" value="NAD(P)-binding Rossmann-fold domains"/>
    <property type="match status" value="1"/>
</dbReference>